<dbReference type="EMBL" id="WJNG01000006">
    <property type="protein sequence ID" value="MRH42721.1"/>
    <property type="molecule type" value="Genomic_DNA"/>
</dbReference>
<keyword evidence="2" id="KW-1185">Reference proteome</keyword>
<dbReference type="AlphaFoldDB" id="A0A6A8DG10"/>
<dbReference type="OrthoDB" id="2882832at2"/>
<dbReference type="InterPro" id="IPR036410">
    <property type="entry name" value="HSP_DnaJ_Cys-rich_dom_sf"/>
</dbReference>
<proteinExistence type="predicted"/>
<gene>
    <name evidence="1" type="ORF">GH741_08475</name>
</gene>
<protein>
    <submittedName>
        <fullName evidence="1">Methionine aminopeptidase</fullName>
    </submittedName>
</protein>
<keyword evidence="1" id="KW-0031">Aminopeptidase</keyword>
<accession>A0A6A8DG10</accession>
<dbReference type="GO" id="GO:0004177">
    <property type="term" value="F:aminopeptidase activity"/>
    <property type="evidence" value="ECO:0007669"/>
    <property type="project" value="UniProtKB-KW"/>
</dbReference>
<dbReference type="Gene3D" id="6.20.20.10">
    <property type="match status" value="1"/>
</dbReference>
<evidence type="ECO:0000313" key="2">
    <source>
        <dbReference type="Proteomes" id="UP000799092"/>
    </source>
</evidence>
<reference evidence="1" key="1">
    <citation type="submission" date="2019-11" db="EMBL/GenBank/DDBJ databases">
        <authorList>
            <person name="Li J."/>
        </authorList>
    </citation>
    <scope>NUCLEOTIDE SEQUENCE</scope>
    <source>
        <strain evidence="1">B6B</strain>
    </source>
</reference>
<sequence>MYQKKVVKMEKLGKCPDCNGMGIPIMSYEHYYGSDYHCPGCNGSGLFEDWMK</sequence>
<evidence type="ECO:0000313" key="1">
    <source>
        <dbReference type="EMBL" id="MRH42721.1"/>
    </source>
</evidence>
<comment type="caution">
    <text evidence="1">The sequence shown here is derived from an EMBL/GenBank/DDBJ whole genome shotgun (WGS) entry which is preliminary data.</text>
</comment>
<keyword evidence="1" id="KW-0645">Protease</keyword>
<keyword evidence="1" id="KW-0378">Hydrolase</keyword>
<organism evidence="1 2">
    <name type="scientific">Aquibacillus halophilus</name>
    <dbReference type="NCBI Taxonomy" id="930132"/>
    <lineage>
        <taxon>Bacteria</taxon>
        <taxon>Bacillati</taxon>
        <taxon>Bacillota</taxon>
        <taxon>Bacilli</taxon>
        <taxon>Bacillales</taxon>
        <taxon>Bacillaceae</taxon>
        <taxon>Aquibacillus</taxon>
    </lineage>
</organism>
<dbReference type="Proteomes" id="UP000799092">
    <property type="component" value="Unassembled WGS sequence"/>
</dbReference>
<name>A0A6A8DG10_9BACI</name>
<dbReference type="SUPFAM" id="SSF57938">
    <property type="entry name" value="DnaJ/Hsp40 cysteine-rich domain"/>
    <property type="match status" value="1"/>
</dbReference>